<dbReference type="OrthoDB" id="9809354at2"/>
<name>A0A2N5N3Y1_9BACL</name>
<comment type="cofactor">
    <cofactor evidence="8">
        <name>Mn(2+)</name>
        <dbReference type="ChEBI" id="CHEBI:29035"/>
    </cofactor>
    <text evidence="8">Binds 2 manganese ions per subunit.</text>
</comment>
<dbReference type="RefSeq" id="WP_028599923.1">
    <property type="nucleotide sequence ID" value="NZ_BIMM01000013.1"/>
</dbReference>
<dbReference type="Pfam" id="PF02789">
    <property type="entry name" value="Peptidase_M17_N"/>
    <property type="match status" value="1"/>
</dbReference>
<comment type="similarity">
    <text evidence="3 8">Belongs to the peptidase M17 family.</text>
</comment>
<dbReference type="CDD" id="cd00433">
    <property type="entry name" value="Peptidase_M17"/>
    <property type="match status" value="1"/>
</dbReference>
<dbReference type="InterPro" id="IPR043472">
    <property type="entry name" value="Macro_dom-like"/>
</dbReference>
<keyword evidence="4 8" id="KW-0031">Aminopeptidase</keyword>
<evidence type="ECO:0000256" key="8">
    <source>
        <dbReference type="HAMAP-Rule" id="MF_00181"/>
    </source>
</evidence>
<dbReference type="InterPro" id="IPR008283">
    <property type="entry name" value="Peptidase_M17_N"/>
</dbReference>
<feature type="binding site" evidence="8">
    <location>
        <position position="289"/>
    </location>
    <ligand>
        <name>Mn(2+)</name>
        <dbReference type="ChEBI" id="CHEBI:29035"/>
        <label>2</label>
    </ligand>
</feature>
<feature type="binding site" evidence="8">
    <location>
        <position position="307"/>
    </location>
    <ligand>
        <name>Mn(2+)</name>
        <dbReference type="ChEBI" id="CHEBI:29035"/>
        <label>2</label>
    </ligand>
</feature>
<comment type="function">
    <text evidence="7 8">Presumably involved in the processing and regular turnover of intracellular proteins. Catalyzes the removal of unsubstituted N-terminal amino acids from various peptides.</text>
</comment>
<evidence type="ECO:0000313" key="10">
    <source>
        <dbReference type="EMBL" id="PLT45031.1"/>
    </source>
</evidence>
<dbReference type="HAMAP" id="MF_00181">
    <property type="entry name" value="Cytosol_peptidase_M17"/>
    <property type="match status" value="1"/>
</dbReference>
<evidence type="ECO:0000256" key="6">
    <source>
        <dbReference type="ARBA" id="ARBA00022801"/>
    </source>
</evidence>
<dbReference type="Gene3D" id="3.40.630.10">
    <property type="entry name" value="Zn peptidases"/>
    <property type="match status" value="1"/>
</dbReference>
<evidence type="ECO:0000313" key="11">
    <source>
        <dbReference type="Proteomes" id="UP000234789"/>
    </source>
</evidence>
<dbReference type="SUPFAM" id="SSF52949">
    <property type="entry name" value="Macro domain-like"/>
    <property type="match status" value="1"/>
</dbReference>
<dbReference type="PANTHER" id="PTHR11963">
    <property type="entry name" value="LEUCINE AMINOPEPTIDASE-RELATED"/>
    <property type="match status" value="1"/>
</dbReference>
<proteinExistence type="inferred from homology"/>
<keyword evidence="5 8" id="KW-0645">Protease</keyword>
<organism evidence="10 11">
    <name type="scientific">Paenibacillus pasadenensis</name>
    <dbReference type="NCBI Taxonomy" id="217090"/>
    <lineage>
        <taxon>Bacteria</taxon>
        <taxon>Bacillati</taxon>
        <taxon>Bacillota</taxon>
        <taxon>Bacilli</taxon>
        <taxon>Bacillales</taxon>
        <taxon>Paenibacillaceae</taxon>
        <taxon>Paenibacillus</taxon>
    </lineage>
</organism>
<comment type="subcellular location">
    <subcellularLocation>
        <location evidence="8">Cytoplasm</location>
    </subcellularLocation>
</comment>
<keyword evidence="6 8" id="KW-0378">Hydrolase</keyword>
<feature type="binding site" evidence="8">
    <location>
        <position position="366"/>
    </location>
    <ligand>
        <name>Mn(2+)</name>
        <dbReference type="ChEBI" id="CHEBI:29035"/>
        <label>1</label>
    </ligand>
</feature>
<keyword evidence="8" id="KW-0464">Manganese</keyword>
<comment type="catalytic activity">
    <reaction evidence="1 8">
        <text>Release of an N-terminal amino acid, Xaa-|-Yaa-, in which Xaa is preferably Leu, but may be other amino acids including Pro although not Arg or Lys, and Yaa may be Pro. Amino acid amides and methyl esters are also readily hydrolyzed, but rates on arylamides are exceedingly low.</text>
        <dbReference type="EC" id="3.4.11.1"/>
    </reaction>
</comment>
<evidence type="ECO:0000256" key="2">
    <source>
        <dbReference type="ARBA" id="ARBA00000967"/>
    </source>
</evidence>
<evidence type="ECO:0000259" key="9">
    <source>
        <dbReference type="PROSITE" id="PS00631"/>
    </source>
</evidence>
<dbReference type="EC" id="3.4.11.1" evidence="8"/>
<evidence type="ECO:0000256" key="3">
    <source>
        <dbReference type="ARBA" id="ARBA00009528"/>
    </source>
</evidence>
<comment type="catalytic activity">
    <reaction evidence="2 8">
        <text>Release of an N-terminal amino acid, preferentially leucine, but not glutamic or aspartic acids.</text>
        <dbReference type="EC" id="3.4.11.10"/>
    </reaction>
</comment>
<dbReference type="Gene3D" id="3.40.220.10">
    <property type="entry name" value="Leucine Aminopeptidase, subunit E, domain 1"/>
    <property type="match status" value="1"/>
</dbReference>
<keyword evidence="11" id="KW-1185">Reference proteome</keyword>
<dbReference type="InterPro" id="IPR000819">
    <property type="entry name" value="Peptidase_M17_C"/>
</dbReference>
<comment type="caution">
    <text evidence="10">The sequence shown here is derived from an EMBL/GenBank/DDBJ whole genome shotgun (WGS) entry which is preliminary data.</text>
</comment>
<dbReference type="EC" id="3.4.11.10" evidence="8"/>
<evidence type="ECO:0000256" key="7">
    <source>
        <dbReference type="ARBA" id="ARBA00049972"/>
    </source>
</evidence>
<dbReference type="GO" id="GO:0030145">
    <property type="term" value="F:manganese ion binding"/>
    <property type="evidence" value="ECO:0007669"/>
    <property type="project" value="UniProtKB-UniRule"/>
</dbReference>
<keyword evidence="8" id="KW-0479">Metal-binding</keyword>
<dbReference type="GO" id="GO:0006508">
    <property type="term" value="P:proteolysis"/>
    <property type="evidence" value="ECO:0007669"/>
    <property type="project" value="UniProtKB-KW"/>
</dbReference>
<dbReference type="EMBL" id="NFEZ01000004">
    <property type="protein sequence ID" value="PLT45031.1"/>
    <property type="molecule type" value="Genomic_DNA"/>
</dbReference>
<feature type="domain" description="Cytosol aminopeptidase" evidence="9">
    <location>
        <begin position="364"/>
        <end position="371"/>
    </location>
</feature>
<feature type="active site" evidence="8">
    <location>
        <position position="296"/>
    </location>
</feature>
<dbReference type="AlphaFoldDB" id="A0A2N5N3Y1"/>
<dbReference type="GO" id="GO:0005737">
    <property type="term" value="C:cytoplasm"/>
    <property type="evidence" value="ECO:0007669"/>
    <property type="project" value="UniProtKB-SubCell"/>
</dbReference>
<feature type="binding site" evidence="8">
    <location>
        <position position="368"/>
    </location>
    <ligand>
        <name>Mn(2+)</name>
        <dbReference type="ChEBI" id="CHEBI:29035"/>
        <label>1</label>
    </ligand>
</feature>
<dbReference type="InterPro" id="IPR011356">
    <property type="entry name" value="Leucine_aapep/pepB"/>
</dbReference>
<dbReference type="Pfam" id="PF00883">
    <property type="entry name" value="Peptidase_M17"/>
    <property type="match status" value="1"/>
</dbReference>
<dbReference type="PROSITE" id="PS00631">
    <property type="entry name" value="CYTOSOL_AP"/>
    <property type="match status" value="1"/>
</dbReference>
<dbReference type="InterPro" id="IPR023042">
    <property type="entry name" value="Peptidase_M17_leu_NH2_pept"/>
</dbReference>
<gene>
    <name evidence="8" type="primary">pepA</name>
    <name evidence="10" type="ORF">B8V81_3462</name>
</gene>
<dbReference type="Proteomes" id="UP000234789">
    <property type="component" value="Unassembled WGS sequence"/>
</dbReference>
<reference evidence="10 11" key="1">
    <citation type="submission" date="2017-05" db="EMBL/GenBank/DDBJ databases">
        <title>Functional genome analysis of Paenibacillus pasadenensis strain R16: insights on endophytic life style and antifungal activity.</title>
        <authorList>
            <person name="Passera A."/>
            <person name="Marcolungo L."/>
            <person name="Casati P."/>
            <person name="Brasca M."/>
            <person name="Quaglino F."/>
            <person name="Delledonne M."/>
        </authorList>
    </citation>
    <scope>NUCLEOTIDE SEQUENCE [LARGE SCALE GENOMIC DNA]</scope>
    <source>
        <strain evidence="10 11">R16</strain>
    </source>
</reference>
<dbReference type="PANTHER" id="PTHR11963:SF23">
    <property type="entry name" value="CYTOSOL AMINOPEPTIDASE"/>
    <property type="match status" value="1"/>
</dbReference>
<dbReference type="GO" id="GO:0070006">
    <property type="term" value="F:metalloaminopeptidase activity"/>
    <property type="evidence" value="ECO:0007669"/>
    <property type="project" value="InterPro"/>
</dbReference>
<keyword evidence="8" id="KW-0963">Cytoplasm</keyword>
<feature type="binding site" evidence="8">
    <location>
        <position position="284"/>
    </location>
    <ligand>
        <name>Mn(2+)</name>
        <dbReference type="ChEBI" id="CHEBI:29035"/>
        <label>2</label>
    </ligand>
</feature>
<evidence type="ECO:0000256" key="1">
    <source>
        <dbReference type="ARBA" id="ARBA00000135"/>
    </source>
</evidence>
<sequence length="520" mass="54141">MNRTITFSHKVSEAAEAAGALIVRPVAPAELQEDAAGGGLGAGDPLAVPAVREALRRSYRLGAFKAAAEQTLTMPLLGLHEAEAAVFVGLGESFATGDGLRRLGAAAARELKAQKAERAVLLVPLQLHDGVGDSLGTAQAAAALAEGLTLGGYERAKSRSGEPPAARELQIELQLCGGADEGRAAAWNEGFARGQLAGEAVAWARDLVHLPGSELTPEALAEEAERLADEAELDVEIIDEWTAGELGMGGLLGVGKGSVHPPRMIVLHYEGDPDSVEKWGLIGKGITFDTGGYSLKRAPGMEDMIGDMGGAAAVLGAMRIIGKLKPKANVVAVIPSAENMISDRAFKPGDVLTMMNGMTVEIVNTDAEGRLVLADGMTTAIRRGATKLVDVATLTGAVVSVLGDTASGILGNDETLSRELEEAAIRSGERVWPLPAYAEFRRKLDSAAADLKNGAGREGAASIAGLFIGAFAEDKPWVHIDIAGTSWIGRPRGWESKGATGVMTRTLAELVLRDGGMELR</sequence>
<evidence type="ECO:0000256" key="5">
    <source>
        <dbReference type="ARBA" id="ARBA00022670"/>
    </source>
</evidence>
<protein>
    <recommendedName>
        <fullName evidence="8">Probable cytosol aminopeptidase</fullName>
        <ecNumber evidence="8">3.4.11.1</ecNumber>
    </recommendedName>
    <alternativeName>
        <fullName evidence="8">Leucine aminopeptidase</fullName>
        <shortName evidence="8">LAP</shortName>
        <ecNumber evidence="8">3.4.11.10</ecNumber>
    </alternativeName>
    <alternativeName>
        <fullName evidence="8">Leucyl aminopeptidase</fullName>
    </alternativeName>
</protein>
<dbReference type="SUPFAM" id="SSF53187">
    <property type="entry name" value="Zn-dependent exopeptidases"/>
    <property type="match status" value="1"/>
</dbReference>
<dbReference type="NCBIfam" id="NF002073">
    <property type="entry name" value="PRK00913.1-2"/>
    <property type="match status" value="1"/>
</dbReference>
<feature type="active site" evidence="8">
    <location>
        <position position="370"/>
    </location>
</feature>
<feature type="binding site" evidence="8">
    <location>
        <position position="289"/>
    </location>
    <ligand>
        <name>Mn(2+)</name>
        <dbReference type="ChEBI" id="CHEBI:29035"/>
        <label>1</label>
    </ligand>
</feature>
<evidence type="ECO:0000256" key="4">
    <source>
        <dbReference type="ARBA" id="ARBA00022438"/>
    </source>
</evidence>
<accession>A0A2N5N3Y1</accession>
<feature type="binding site" evidence="8">
    <location>
        <position position="368"/>
    </location>
    <ligand>
        <name>Mn(2+)</name>
        <dbReference type="ChEBI" id="CHEBI:29035"/>
        <label>2</label>
    </ligand>
</feature>
<dbReference type="PRINTS" id="PR00481">
    <property type="entry name" value="LAMNOPPTDASE"/>
</dbReference>